<keyword evidence="4" id="KW-1185">Reference proteome</keyword>
<name>A0ABU4USM7_9PSEU</name>
<evidence type="ECO:0000259" key="1">
    <source>
        <dbReference type="Pfam" id="PF12102"/>
    </source>
</evidence>
<protein>
    <submittedName>
        <fullName evidence="3">DUF3578 domain-containing protein</fullName>
    </submittedName>
</protein>
<dbReference type="Pfam" id="PF12102">
    <property type="entry name" value="MrcB_N"/>
    <property type="match status" value="1"/>
</dbReference>
<evidence type="ECO:0000313" key="4">
    <source>
        <dbReference type="Proteomes" id="UP001285352"/>
    </source>
</evidence>
<comment type="caution">
    <text evidence="3">The sequence shown here is derived from an EMBL/GenBank/DDBJ whole genome shotgun (WGS) entry which is preliminary data.</text>
</comment>
<proteinExistence type="predicted"/>
<reference evidence="3 4" key="1">
    <citation type="submission" date="2023-11" db="EMBL/GenBank/DDBJ databases">
        <title>Lentzea sokolovensis, sp. nov., Lentzea kristufkii, sp. nov., and Lentzea miocenensis, sp. nov., rare actinobacteria from Sokolov Coal Basin, Miocene lacustrine sediment, Czech Republic.</title>
        <authorList>
            <person name="Lara A."/>
            <person name="Kotroba L."/>
            <person name="Nouioui I."/>
            <person name="Neumann-Schaal M."/>
            <person name="Mast Y."/>
            <person name="Chronakova A."/>
        </authorList>
    </citation>
    <scope>NUCLEOTIDE SEQUENCE [LARGE SCALE GENOMIC DNA]</scope>
    <source>
        <strain evidence="3 4">BCCO 10_0061</strain>
    </source>
</reference>
<dbReference type="InterPro" id="IPR021961">
    <property type="entry name" value="McrB_DNA-bd"/>
</dbReference>
<feature type="domain" description="Protein NO VEIN C-terminal" evidence="2">
    <location>
        <begin position="302"/>
        <end position="376"/>
    </location>
</feature>
<gene>
    <name evidence="3" type="ORF">SK854_10255</name>
</gene>
<feature type="domain" description="Type IV methyl-directed restriction enzyme EcoKMcrB subunit DNA-binding" evidence="1">
    <location>
        <begin position="93"/>
        <end position="249"/>
    </location>
</feature>
<evidence type="ECO:0000313" key="3">
    <source>
        <dbReference type="EMBL" id="MDX8142498.1"/>
    </source>
</evidence>
<dbReference type="Pfam" id="PF13020">
    <property type="entry name" value="NOV_C"/>
    <property type="match status" value="1"/>
</dbReference>
<accession>A0ABU4USM7</accession>
<dbReference type="Proteomes" id="UP001285352">
    <property type="component" value="Unassembled WGS sequence"/>
</dbReference>
<organism evidence="3 4">
    <name type="scientific">Lentzea sokolovensis</name>
    <dbReference type="NCBI Taxonomy" id="3095429"/>
    <lineage>
        <taxon>Bacteria</taxon>
        <taxon>Bacillati</taxon>
        <taxon>Actinomycetota</taxon>
        <taxon>Actinomycetes</taxon>
        <taxon>Pseudonocardiales</taxon>
        <taxon>Pseudonocardiaceae</taxon>
        <taxon>Lentzea</taxon>
    </lineage>
</organism>
<sequence>MPPASESSRVGEPHPNGCRAAEVCDGVHVPVSNPNAPILSLPRPMQRVLDLASSFSKDATPAMSDRDNATAELAASLESALVPMIEVLGLEDLDIRVKPGGRQTNYSPVAWVRVFSKECSPRALEGFYLVYLFAADGSRVYLSLNQGTSEWRSGAMRPINDRRVLVGRAAEARGALADFAESPVVQNGQVAIDLTWASVASVGIESKRRMRNYEDGNIFAYEYRTHEIPSHDQLVEDLADMLPLLAELYGTPVGPGDLPVLVRTPADQEPVAKARGAAARAQGRQLDSAARKAIELHAEDLAVRYFEGSGWTVKRVGHLKLGYDLECTKDEENPLHVEVKGTQTLGEEVFLTPGEVRHVRDTEKCDAAHALYVVSQITLDRTHGVRCSGGHERLLWPWGIDTTHLTPTQYSYRVPPS</sequence>
<dbReference type="RefSeq" id="WP_319974779.1">
    <property type="nucleotide sequence ID" value="NZ_JAXAVU010000004.1"/>
</dbReference>
<dbReference type="EMBL" id="JAXAVU010000004">
    <property type="protein sequence ID" value="MDX8142498.1"/>
    <property type="molecule type" value="Genomic_DNA"/>
</dbReference>
<evidence type="ECO:0000259" key="2">
    <source>
        <dbReference type="Pfam" id="PF13020"/>
    </source>
</evidence>
<dbReference type="Gene3D" id="3.30.920.90">
    <property type="match status" value="1"/>
</dbReference>
<dbReference type="InterPro" id="IPR024975">
    <property type="entry name" value="NOV_C"/>
</dbReference>